<dbReference type="GO" id="GO:0006167">
    <property type="term" value="P:AMP biosynthetic process"/>
    <property type="evidence" value="ECO:0007669"/>
    <property type="project" value="TreeGrafter"/>
</dbReference>
<gene>
    <name evidence="6" type="ORF">DZF91_38635</name>
</gene>
<dbReference type="RefSeq" id="WP_117361982.1">
    <property type="nucleotide sequence ID" value="NZ_QURH01001054.1"/>
</dbReference>
<dbReference type="InterPro" id="IPR051325">
    <property type="entry name" value="Nudix_hydrolase_domain"/>
</dbReference>
<dbReference type="PANTHER" id="PTHR21340">
    <property type="entry name" value="DIADENOSINE 5,5-P1,P4-TETRAPHOSPHATE PYROPHOSPHOHYDROLASE MUTT"/>
    <property type="match status" value="1"/>
</dbReference>
<keyword evidence="2 3" id="KW-0378">Hydrolase</keyword>
<evidence type="ECO:0000256" key="3">
    <source>
        <dbReference type="RuleBase" id="RU003476"/>
    </source>
</evidence>
<dbReference type="PROSITE" id="PS00893">
    <property type="entry name" value="NUDIX_BOX"/>
    <property type="match status" value="1"/>
</dbReference>
<dbReference type="PANTHER" id="PTHR21340:SF0">
    <property type="entry name" value="BIS(5'-NUCLEOSYL)-TETRAPHOSPHATASE [ASYMMETRICAL]"/>
    <property type="match status" value="1"/>
</dbReference>
<evidence type="ECO:0000313" key="6">
    <source>
        <dbReference type="EMBL" id="RFU36359.1"/>
    </source>
</evidence>
<evidence type="ECO:0000256" key="2">
    <source>
        <dbReference type="ARBA" id="ARBA00022801"/>
    </source>
</evidence>
<dbReference type="Gene3D" id="3.90.79.10">
    <property type="entry name" value="Nucleoside Triphosphate Pyrophosphohydrolase"/>
    <property type="match status" value="1"/>
</dbReference>
<evidence type="ECO:0000256" key="1">
    <source>
        <dbReference type="ARBA" id="ARBA00005582"/>
    </source>
</evidence>
<feature type="region of interest" description="Disordered" evidence="4">
    <location>
        <begin position="70"/>
        <end position="108"/>
    </location>
</feature>
<evidence type="ECO:0000313" key="7">
    <source>
        <dbReference type="Proteomes" id="UP000261811"/>
    </source>
</evidence>
<dbReference type="InterPro" id="IPR000086">
    <property type="entry name" value="NUDIX_hydrolase_dom"/>
</dbReference>
<dbReference type="InterPro" id="IPR015797">
    <property type="entry name" value="NUDIX_hydrolase-like_dom_sf"/>
</dbReference>
<protein>
    <submittedName>
        <fullName evidence="6">NUDIX hydrolase</fullName>
    </submittedName>
</protein>
<evidence type="ECO:0000256" key="4">
    <source>
        <dbReference type="SAM" id="MobiDB-lite"/>
    </source>
</evidence>
<dbReference type="InterPro" id="IPR020084">
    <property type="entry name" value="NUDIX_hydrolase_CS"/>
</dbReference>
<evidence type="ECO:0000259" key="5">
    <source>
        <dbReference type="PROSITE" id="PS51462"/>
    </source>
</evidence>
<accession>A0A372J8V3</accession>
<dbReference type="GO" id="GO:0006754">
    <property type="term" value="P:ATP biosynthetic process"/>
    <property type="evidence" value="ECO:0007669"/>
    <property type="project" value="TreeGrafter"/>
</dbReference>
<sequence>MTVPPAQYYASLPKHIVGAGAILHDPEGRILLVRPAYGDDTWEIPGGAMEHGEYPWDTARREVKEELGVELPPTSSTGALSNRAAAELSRPWLTTLTEQRPGPPRPAA</sequence>
<dbReference type="AlphaFoldDB" id="A0A372J8V3"/>
<reference evidence="6 7" key="1">
    <citation type="submission" date="2018-08" db="EMBL/GenBank/DDBJ databases">
        <title>Actinomadura jelena sp. nov., a novel Actinomycete isolated from soil in Chad.</title>
        <authorList>
            <person name="Shi L."/>
        </authorList>
    </citation>
    <scope>NUCLEOTIDE SEQUENCE [LARGE SCALE GENOMIC DNA]</scope>
    <source>
        <strain evidence="6 7">NEAU-G17</strain>
    </source>
</reference>
<comment type="caution">
    <text evidence="6">The sequence shown here is derived from an EMBL/GenBank/DDBJ whole genome shotgun (WGS) entry which is preliminary data.</text>
</comment>
<organism evidence="6 7">
    <name type="scientific">Actinomadura logoneensis</name>
    <dbReference type="NCBI Taxonomy" id="2293572"/>
    <lineage>
        <taxon>Bacteria</taxon>
        <taxon>Bacillati</taxon>
        <taxon>Actinomycetota</taxon>
        <taxon>Actinomycetes</taxon>
        <taxon>Streptosporangiales</taxon>
        <taxon>Thermomonosporaceae</taxon>
        <taxon>Actinomadura</taxon>
    </lineage>
</organism>
<dbReference type="PRINTS" id="PR00502">
    <property type="entry name" value="NUDIXFAMILY"/>
</dbReference>
<name>A0A372J8V3_9ACTN</name>
<dbReference type="EMBL" id="QURH01001054">
    <property type="protein sequence ID" value="RFU36359.1"/>
    <property type="molecule type" value="Genomic_DNA"/>
</dbReference>
<dbReference type="GO" id="GO:0004081">
    <property type="term" value="F:bis(5'-nucleosyl)-tetraphosphatase (asymmetrical) activity"/>
    <property type="evidence" value="ECO:0007669"/>
    <property type="project" value="TreeGrafter"/>
</dbReference>
<proteinExistence type="inferred from homology"/>
<comment type="similarity">
    <text evidence="1 3">Belongs to the Nudix hydrolase family.</text>
</comment>
<dbReference type="PROSITE" id="PS51462">
    <property type="entry name" value="NUDIX"/>
    <property type="match status" value="1"/>
</dbReference>
<dbReference type="Proteomes" id="UP000261811">
    <property type="component" value="Unassembled WGS sequence"/>
</dbReference>
<dbReference type="InterPro" id="IPR020476">
    <property type="entry name" value="Nudix_hydrolase"/>
</dbReference>
<dbReference type="OrthoDB" id="9814308at2"/>
<dbReference type="Pfam" id="PF00293">
    <property type="entry name" value="NUDIX"/>
    <property type="match status" value="1"/>
</dbReference>
<dbReference type="SUPFAM" id="SSF55811">
    <property type="entry name" value="Nudix"/>
    <property type="match status" value="1"/>
</dbReference>
<feature type="domain" description="Nudix hydrolase" evidence="5">
    <location>
        <begin position="13"/>
        <end position="108"/>
    </location>
</feature>
<keyword evidence="7" id="KW-1185">Reference proteome</keyword>